<evidence type="ECO:0000256" key="1">
    <source>
        <dbReference type="ARBA" id="ARBA00000085"/>
    </source>
</evidence>
<dbReference type="PANTHER" id="PTHR41523">
    <property type="entry name" value="TWO-COMPONENT SYSTEM SENSOR PROTEIN"/>
    <property type="match status" value="1"/>
</dbReference>
<protein>
    <recommendedName>
        <fullName evidence="3">histidine kinase</fullName>
        <ecNumber evidence="3">2.7.13.3</ecNumber>
    </recommendedName>
</protein>
<comment type="subcellular location">
    <subcellularLocation>
        <location evidence="2">Cell membrane</location>
        <topology evidence="2">Multi-pass membrane protein</topology>
    </subcellularLocation>
</comment>
<feature type="transmembrane region" description="Helical" evidence="13">
    <location>
        <begin position="280"/>
        <end position="301"/>
    </location>
</feature>
<name>X5M966_9HYPH</name>
<dbReference type="OrthoDB" id="7991996at2"/>
<dbReference type="InterPro" id="IPR003660">
    <property type="entry name" value="HAMP_dom"/>
</dbReference>
<dbReference type="GO" id="GO:0005524">
    <property type="term" value="F:ATP binding"/>
    <property type="evidence" value="ECO:0007669"/>
    <property type="project" value="UniProtKB-KW"/>
</dbReference>
<evidence type="ECO:0000256" key="13">
    <source>
        <dbReference type="SAM" id="Phobius"/>
    </source>
</evidence>
<dbReference type="PROSITE" id="PS50885">
    <property type="entry name" value="HAMP"/>
    <property type="match status" value="1"/>
</dbReference>
<dbReference type="CDD" id="cd12914">
    <property type="entry name" value="PDC1_DGC_like"/>
    <property type="match status" value="1"/>
</dbReference>
<keyword evidence="11 13" id="KW-1133">Transmembrane helix</keyword>
<keyword evidence="6" id="KW-0808">Transferase</keyword>
<evidence type="ECO:0000259" key="14">
    <source>
        <dbReference type="PROSITE" id="PS50885"/>
    </source>
</evidence>
<dbReference type="GO" id="GO:0005886">
    <property type="term" value="C:plasma membrane"/>
    <property type="evidence" value="ECO:0007669"/>
    <property type="project" value="UniProtKB-SubCell"/>
</dbReference>
<keyword evidence="4" id="KW-1003">Cell membrane</keyword>
<keyword evidence="8" id="KW-0547">Nucleotide-binding</keyword>
<dbReference type="InterPro" id="IPR011495">
    <property type="entry name" value="Sig_transdc_His_kin_sub2_dim/P"/>
</dbReference>
<evidence type="ECO:0000313" key="15">
    <source>
        <dbReference type="EMBL" id="CDO60003.1"/>
    </source>
</evidence>
<dbReference type="GO" id="GO:0004673">
    <property type="term" value="F:protein histidine kinase activity"/>
    <property type="evidence" value="ECO:0007669"/>
    <property type="project" value="UniProtKB-EC"/>
</dbReference>
<evidence type="ECO:0000256" key="5">
    <source>
        <dbReference type="ARBA" id="ARBA00022553"/>
    </source>
</evidence>
<keyword evidence="12 13" id="KW-0472">Membrane</keyword>
<gene>
    <name evidence="15" type="ORF">BN1012_Phect1789</name>
</gene>
<evidence type="ECO:0000256" key="7">
    <source>
        <dbReference type="ARBA" id="ARBA00022692"/>
    </source>
</evidence>
<evidence type="ECO:0000256" key="3">
    <source>
        <dbReference type="ARBA" id="ARBA00012438"/>
    </source>
</evidence>
<dbReference type="AlphaFoldDB" id="X5M966"/>
<dbReference type="Gene3D" id="3.30.450.20">
    <property type="entry name" value="PAS domain"/>
    <property type="match status" value="2"/>
</dbReference>
<dbReference type="RefSeq" id="WP_043948146.1">
    <property type="nucleotide sequence ID" value="NZ_HG966617.1"/>
</dbReference>
<dbReference type="EC" id="2.7.13.3" evidence="3"/>
<dbReference type="GO" id="GO:0007165">
    <property type="term" value="P:signal transduction"/>
    <property type="evidence" value="ECO:0007669"/>
    <property type="project" value="InterPro"/>
</dbReference>
<evidence type="ECO:0000256" key="4">
    <source>
        <dbReference type="ARBA" id="ARBA00022475"/>
    </source>
</evidence>
<keyword evidence="5" id="KW-0597">Phosphoprotein</keyword>
<evidence type="ECO:0000256" key="6">
    <source>
        <dbReference type="ARBA" id="ARBA00022679"/>
    </source>
</evidence>
<organism evidence="15 16">
    <name type="scientific">Candidatus Phaeomarinibacter ectocarpi</name>
    <dbReference type="NCBI Taxonomy" id="1458461"/>
    <lineage>
        <taxon>Bacteria</taxon>
        <taxon>Pseudomonadati</taxon>
        <taxon>Pseudomonadota</taxon>
        <taxon>Alphaproteobacteria</taxon>
        <taxon>Hyphomicrobiales</taxon>
        <taxon>Parvibaculaceae</taxon>
        <taxon>Candidatus Phaeomarinibacter</taxon>
    </lineage>
</organism>
<dbReference type="Proteomes" id="UP000032160">
    <property type="component" value="Chromosome I"/>
</dbReference>
<dbReference type="InterPro" id="IPR033479">
    <property type="entry name" value="dCache_1"/>
</dbReference>
<dbReference type="PANTHER" id="PTHR41523:SF8">
    <property type="entry name" value="ETHYLENE RESPONSE SENSOR PROTEIN"/>
    <property type="match status" value="1"/>
</dbReference>
<proteinExistence type="predicted"/>
<dbReference type="HOGENOM" id="CLU_024378_1_0_5"/>
<comment type="catalytic activity">
    <reaction evidence="1">
        <text>ATP + protein L-histidine = ADP + protein N-phospho-L-histidine.</text>
        <dbReference type="EC" id="2.7.13.3"/>
    </reaction>
</comment>
<evidence type="ECO:0000256" key="9">
    <source>
        <dbReference type="ARBA" id="ARBA00022777"/>
    </source>
</evidence>
<accession>X5M966</accession>
<keyword evidence="9 15" id="KW-0418">Kinase</keyword>
<reference evidence="15 16" key="1">
    <citation type="journal article" date="2014" name="Front. Genet.">
        <title>Genome and metabolic network of "Candidatus Phaeomarinobacter ectocarpi" Ec32, a new candidate genus of Alphaproteobacteria frequently associated with brown algae.</title>
        <authorList>
            <person name="Dittami S.M."/>
            <person name="Barbeyron T."/>
            <person name="Boyen C."/>
            <person name="Cambefort J."/>
            <person name="Collet G."/>
            <person name="Delage L."/>
            <person name="Gobet A."/>
            <person name="Groisillier A."/>
            <person name="Leblanc C."/>
            <person name="Michel G."/>
            <person name="Scornet D."/>
            <person name="Siegel A."/>
            <person name="Tapia J.E."/>
            <person name="Tonon T."/>
        </authorList>
    </citation>
    <scope>NUCLEOTIDE SEQUENCE [LARGE SCALE GENOMIC DNA]</scope>
    <source>
        <strain evidence="15 16">Ec32</strain>
    </source>
</reference>
<evidence type="ECO:0000313" key="16">
    <source>
        <dbReference type="Proteomes" id="UP000032160"/>
    </source>
</evidence>
<dbReference type="STRING" id="1458461.BN1012_Phect1789"/>
<evidence type="ECO:0000256" key="11">
    <source>
        <dbReference type="ARBA" id="ARBA00022989"/>
    </source>
</evidence>
<keyword evidence="10" id="KW-0067">ATP-binding</keyword>
<evidence type="ECO:0000256" key="8">
    <source>
        <dbReference type="ARBA" id="ARBA00022741"/>
    </source>
</evidence>
<evidence type="ECO:0000256" key="2">
    <source>
        <dbReference type="ARBA" id="ARBA00004651"/>
    </source>
</evidence>
<evidence type="ECO:0000256" key="12">
    <source>
        <dbReference type="ARBA" id="ARBA00023136"/>
    </source>
</evidence>
<feature type="domain" description="HAMP" evidence="14">
    <location>
        <begin position="304"/>
        <end position="358"/>
    </location>
</feature>
<dbReference type="Pfam" id="PF07568">
    <property type="entry name" value="HisKA_2"/>
    <property type="match status" value="1"/>
</dbReference>
<dbReference type="EMBL" id="HG966617">
    <property type="protein sequence ID" value="CDO60003.1"/>
    <property type="molecule type" value="Genomic_DNA"/>
</dbReference>
<keyword evidence="16" id="KW-1185">Reference proteome</keyword>
<keyword evidence="7 13" id="KW-0812">Transmembrane</keyword>
<evidence type="ECO:0000256" key="10">
    <source>
        <dbReference type="ARBA" id="ARBA00022840"/>
    </source>
</evidence>
<dbReference type="KEGG" id="pect:BN1012_Phect1789"/>
<sequence length="569" mass="61470">MTSKATQPFYALESVRTRLSVVLALAMLPVLVFGVASAISDFYARSASVEQALFDKAKIVSNELRSTFVSTRQVLSIASEQSAVRNTSQPACTNFLQSALAGVPQFANIAIVSSDGAILCSAFATDSSVSVADDKWFQTVKARRDFALGGPLESAPGGEYVLVAAEPLAGENAGNNGYIALSIRTEYVGSSLAIDAIADDTDLYLIDGRGRSLLPAQDISQLPTNEALLAFLSDDTSVVEGAGQDGSARLYASVRLDDSDVYVILSRPSISANMPVITELVGDVAALVVLFAITLLIVWLATERMSIKWVRHLQAVAQANRRGTSDARVRGFETAPIEYRELGETFNSMADAMERRQATLIQSVAERELLLKEIHHRVKNNLQIIISLFNLNARNTDDDVEKAYLRDMQMRVESLALVHHAAYQSEDMQLISTADFLPTLLEHTKRVFEEDAELTIASVETDDIDLSMDQVVPLAQLVLETLAAVRQAAGRHAPITVRLAFRHSAEGTASFTLATSVGATASETPNTKRLTLSRSLISAFARQLGATATVADDFTSVVMDVPYTRDAAA</sequence>
<dbReference type="Pfam" id="PF02743">
    <property type="entry name" value="dCache_1"/>
    <property type="match status" value="1"/>
</dbReference>